<proteinExistence type="predicted"/>
<sequence length="88" mass="9546">MDFSDIIRRNQAKAVYSTYAATVTAQKPGASVSAAGTFNSNCKVNFATYEMRDQARIGRYECLRANDVYGNCTSNCGLIACFPSVNGK</sequence>
<dbReference type="EMBL" id="MN740152">
    <property type="protein sequence ID" value="QHT90102.1"/>
    <property type="molecule type" value="Genomic_DNA"/>
</dbReference>
<organism evidence="1">
    <name type="scientific">viral metagenome</name>
    <dbReference type="NCBI Taxonomy" id="1070528"/>
    <lineage>
        <taxon>unclassified sequences</taxon>
        <taxon>metagenomes</taxon>
        <taxon>organismal metagenomes</taxon>
    </lineage>
</organism>
<name>A0A6C0IBB5_9ZZZZ</name>
<reference evidence="1" key="1">
    <citation type="journal article" date="2020" name="Nature">
        <title>Giant virus diversity and host interactions through global metagenomics.</title>
        <authorList>
            <person name="Schulz F."/>
            <person name="Roux S."/>
            <person name="Paez-Espino D."/>
            <person name="Jungbluth S."/>
            <person name="Walsh D.A."/>
            <person name="Denef V.J."/>
            <person name="McMahon K.D."/>
            <person name="Konstantinidis K.T."/>
            <person name="Eloe-Fadrosh E.A."/>
            <person name="Kyrpides N.C."/>
            <person name="Woyke T."/>
        </authorList>
    </citation>
    <scope>NUCLEOTIDE SEQUENCE</scope>
    <source>
        <strain evidence="1">GVMAG-M-3300023184-62</strain>
    </source>
</reference>
<dbReference type="AlphaFoldDB" id="A0A6C0IBB5"/>
<protein>
    <submittedName>
        <fullName evidence="1">Uncharacterized protein</fullName>
    </submittedName>
</protein>
<evidence type="ECO:0000313" key="1">
    <source>
        <dbReference type="EMBL" id="QHT90102.1"/>
    </source>
</evidence>
<accession>A0A6C0IBB5</accession>